<reference evidence="2" key="1">
    <citation type="submission" date="2017-08" db="EMBL/GenBank/DDBJ databases">
        <title>Mesorhizobium wenxinae sp. nov., a novel rhizobial species isolated from root nodules of chickpea (Cicer arietinum L.).</title>
        <authorList>
            <person name="Zhang J."/>
        </authorList>
    </citation>
    <scope>NUCLEOTIDE SEQUENCE [LARGE SCALE GENOMIC DNA]</scope>
    <source>
        <strain evidence="2">USDA 3392</strain>
    </source>
</reference>
<dbReference type="AlphaFoldDB" id="A0AB36R2N9"/>
<accession>A0AB36R2N9</accession>
<organism evidence="1 2">
    <name type="scientific">Mesorhizobium mediterraneum</name>
    <dbReference type="NCBI Taxonomy" id="43617"/>
    <lineage>
        <taxon>Bacteria</taxon>
        <taxon>Pseudomonadati</taxon>
        <taxon>Pseudomonadota</taxon>
        <taxon>Alphaproteobacteria</taxon>
        <taxon>Hyphomicrobiales</taxon>
        <taxon>Phyllobacteriaceae</taxon>
        <taxon>Mesorhizobium</taxon>
    </lineage>
</organism>
<gene>
    <name evidence="1" type="ORF">CIT25_28500</name>
</gene>
<sequence length="179" mass="19604">MDKVASYLVQHLSERMPLRDQASSSRMRSSRRSMFVTRSAHFVAQALLDSRTYAGTEAEADQSAPRSRMSLAMCSRAFAAGDLRPRLLMASRRKRLARYCRRGCGPAPNGRSQELASATGNRIDNFAIAVMARRCGLMVCKPPGAPLPSVLTGLGGRRAKRVMRERKLTLAKADMSGSA</sequence>
<protein>
    <submittedName>
        <fullName evidence="1">Uncharacterized protein</fullName>
    </submittedName>
</protein>
<dbReference type="Proteomes" id="UP000216215">
    <property type="component" value="Unassembled WGS sequence"/>
</dbReference>
<comment type="caution">
    <text evidence="1">The sequence shown here is derived from an EMBL/GenBank/DDBJ whole genome shotgun (WGS) entry which is preliminary data.</text>
</comment>
<keyword evidence="2" id="KW-1185">Reference proteome</keyword>
<evidence type="ECO:0000313" key="2">
    <source>
        <dbReference type="Proteomes" id="UP000216215"/>
    </source>
</evidence>
<dbReference type="EMBL" id="NPKI01000039">
    <property type="protein sequence ID" value="PAP98915.1"/>
    <property type="molecule type" value="Genomic_DNA"/>
</dbReference>
<evidence type="ECO:0000313" key="1">
    <source>
        <dbReference type="EMBL" id="PAP98915.1"/>
    </source>
</evidence>
<name>A0AB36R2N9_9HYPH</name>
<proteinExistence type="predicted"/>